<feature type="compositionally biased region" description="Low complexity" evidence="9">
    <location>
        <begin position="455"/>
        <end position="473"/>
    </location>
</feature>
<reference evidence="11 12" key="2">
    <citation type="submission" date="2017-09" db="EMBL/GenBank/DDBJ databases">
        <title>Extensive intraspecific genome diversity in a model arbuscular mycorrhizal fungus.</title>
        <authorList>
            <person name="Chen E.C."/>
            <person name="Morin E."/>
            <person name="Beaudet D."/>
            <person name="Noel J."/>
            <person name="Ndikumana S."/>
            <person name="Charron P."/>
            <person name="St-Onge C."/>
            <person name="Giorgi J."/>
            <person name="Grigoriev I.V."/>
            <person name="Roux C."/>
            <person name="Martin F.M."/>
            <person name="Corradi N."/>
        </authorList>
    </citation>
    <scope>NUCLEOTIDE SEQUENCE [LARGE SCALE GENOMIC DNA]</scope>
    <source>
        <strain evidence="11 12">A5</strain>
    </source>
</reference>
<feature type="coiled-coil region" evidence="8">
    <location>
        <begin position="539"/>
        <end position="580"/>
    </location>
</feature>
<evidence type="ECO:0000256" key="8">
    <source>
        <dbReference type="SAM" id="Coils"/>
    </source>
</evidence>
<keyword evidence="3" id="KW-0963">Cytoplasm</keyword>
<dbReference type="GO" id="GO:0007163">
    <property type="term" value="P:establishment or maintenance of cell polarity"/>
    <property type="evidence" value="ECO:0007669"/>
    <property type="project" value="TreeGrafter"/>
</dbReference>
<keyword evidence="4" id="KW-0479">Metal-binding</keyword>
<sequence>MRESNFSFPSQNRASVCITAALYDRRALDCTAILPLINSLTHLTYLTSTSPRIREILTMDGGLERLVRILKTTKVNDKRSGWKWSMAFQCVANVGVRGSETIRTRVVDAGMVPVIITVLDNFLKALDHVRLEKEQQQLLAAQLLSTQHPSLITTTTTPSPSMPLAAAFVGALENGNASNTIQMSEESEQLLTSYPHSPNSTTSIFPSSDYLNETSDISNAGSSNIHGITPTTNTAAASTNRFLANVTTPYDIRSSDDARSDVASWGSVADNEEMTTTMPQLPSTITGGSGANITPSLRPSQLPSNTNNNSTNPTSQSSTLEIDVLYREEDILLSLQLLAYLSKYPHLRATFHTAYPPHNVFSLVEKFTHRLHPAEIQYWAGVIMRNACRKDEARGGIRQCAYMACGKWESYPREFAKCRRCRKAKYCSKACQSKAWSEGHRWWCMERHGHGDTDSTSANGQSNSNGTSSSLGGHRSRSTNFGHSTDSLARSTTNREATPTTVTTGATSHGRGSSGSGSVLLDLVIPILLFHCLYFFCDLQDAKEKIETLAQQHEEITSSIDSLESIKEKQRINLEKLKIKAQARTSNRSNDHQIDQSQNIADEIHCTNMEIFALEMAKSECINRIHLIEDELNNQKCLEEEEKELNCRLGTMVLSDELNDTEESEDLELNPEIQIRLQEIQYKQEELARLDDQLKELDNNKLLQVDDSEFGRLKSKFQCFLTGVEPKSNDLTNEKFRVQAILSSSASVLDKFVEDQEKLNTLEYDNIIIKDVNDIMIDNCASGHNLNEIDTDALIPIPSQQTKLGAMVLQIIRDMDELTFSELKIKIGEAARKADLSEDQGVRAIYTLLANQLITIDRSKGSYQPVRSDLIF</sequence>
<dbReference type="PANTHER" id="PTHR47442">
    <property type="entry name" value="MYND-TYPE ZINC FINGER PROTEIN MUB1"/>
    <property type="match status" value="1"/>
</dbReference>
<evidence type="ECO:0000313" key="12">
    <source>
        <dbReference type="Proteomes" id="UP000232722"/>
    </source>
</evidence>
<evidence type="ECO:0000256" key="4">
    <source>
        <dbReference type="ARBA" id="ARBA00022723"/>
    </source>
</evidence>
<name>A0A2N0Q4A1_9GLOM</name>
<comment type="caution">
    <text evidence="11">The sequence shown here is derived from an EMBL/GenBank/DDBJ whole genome shotgun (WGS) entry which is preliminary data.</text>
</comment>
<comment type="subcellular location">
    <subcellularLocation>
        <location evidence="1">Cytoplasm</location>
    </subcellularLocation>
</comment>
<dbReference type="PROSITE" id="PS50865">
    <property type="entry name" value="ZF_MYND_2"/>
    <property type="match status" value="1"/>
</dbReference>
<evidence type="ECO:0000256" key="5">
    <source>
        <dbReference type="ARBA" id="ARBA00022771"/>
    </source>
</evidence>
<comment type="similarity">
    <text evidence="2">Belongs to the MUB1/samB family.</text>
</comment>
<dbReference type="GO" id="GO:0005737">
    <property type="term" value="C:cytoplasm"/>
    <property type="evidence" value="ECO:0007669"/>
    <property type="project" value="UniProtKB-SubCell"/>
</dbReference>
<feature type="domain" description="MYND-type" evidence="10">
    <location>
        <begin position="402"/>
        <end position="444"/>
    </location>
</feature>
<evidence type="ECO:0000256" key="7">
    <source>
        <dbReference type="PROSITE-ProRule" id="PRU00134"/>
    </source>
</evidence>
<accession>A0A2N0Q4A1</accession>
<proteinExistence type="inferred from homology"/>
<dbReference type="InterPro" id="IPR002893">
    <property type="entry name" value="Znf_MYND"/>
</dbReference>
<keyword evidence="6" id="KW-0862">Zinc</keyword>
<dbReference type="VEuPathDB" id="FungiDB:RhiirA1_431463"/>
<organism evidence="11 12">
    <name type="scientific">Rhizophagus irregularis</name>
    <dbReference type="NCBI Taxonomy" id="588596"/>
    <lineage>
        <taxon>Eukaryota</taxon>
        <taxon>Fungi</taxon>
        <taxon>Fungi incertae sedis</taxon>
        <taxon>Mucoromycota</taxon>
        <taxon>Glomeromycotina</taxon>
        <taxon>Glomeromycetes</taxon>
        <taxon>Glomerales</taxon>
        <taxon>Glomeraceae</taxon>
        <taxon>Rhizophagus</taxon>
    </lineage>
</organism>
<keyword evidence="5 7" id="KW-0863">Zinc-finger</keyword>
<dbReference type="EMBL" id="LLXJ01000163">
    <property type="protein sequence ID" value="PKC13913.1"/>
    <property type="molecule type" value="Genomic_DNA"/>
</dbReference>
<evidence type="ECO:0000256" key="2">
    <source>
        <dbReference type="ARBA" id="ARBA00010655"/>
    </source>
</evidence>
<dbReference type="VEuPathDB" id="FungiDB:RhiirA1_415346"/>
<feature type="compositionally biased region" description="Polar residues" evidence="9">
    <location>
        <begin position="478"/>
        <end position="497"/>
    </location>
</feature>
<feature type="compositionally biased region" description="Low complexity" evidence="9">
    <location>
        <begin position="498"/>
        <end position="511"/>
    </location>
</feature>
<dbReference type="GO" id="GO:0006511">
    <property type="term" value="P:ubiquitin-dependent protein catabolic process"/>
    <property type="evidence" value="ECO:0007669"/>
    <property type="project" value="TreeGrafter"/>
</dbReference>
<dbReference type="PANTHER" id="PTHR47442:SF1">
    <property type="entry name" value="MYND-TYPE ZINC FINGER PROTEIN MUB1"/>
    <property type="match status" value="1"/>
</dbReference>
<feature type="region of interest" description="Disordered" evidence="9">
    <location>
        <begin position="453"/>
        <end position="515"/>
    </location>
</feature>
<protein>
    <recommendedName>
        <fullName evidence="10">MYND-type domain-containing protein</fullName>
    </recommendedName>
</protein>
<evidence type="ECO:0000256" key="3">
    <source>
        <dbReference type="ARBA" id="ARBA00022490"/>
    </source>
</evidence>
<dbReference type="Proteomes" id="UP000232722">
    <property type="component" value="Unassembled WGS sequence"/>
</dbReference>
<evidence type="ECO:0000259" key="10">
    <source>
        <dbReference type="PROSITE" id="PS50865"/>
    </source>
</evidence>
<dbReference type="GO" id="GO:0008270">
    <property type="term" value="F:zinc ion binding"/>
    <property type="evidence" value="ECO:0007669"/>
    <property type="project" value="UniProtKB-KW"/>
</dbReference>
<dbReference type="SUPFAM" id="SSF144232">
    <property type="entry name" value="HIT/MYND zinc finger-like"/>
    <property type="match status" value="1"/>
</dbReference>
<dbReference type="Pfam" id="PF01753">
    <property type="entry name" value="zf-MYND"/>
    <property type="match status" value="1"/>
</dbReference>
<feature type="compositionally biased region" description="Low complexity" evidence="9">
    <location>
        <begin position="300"/>
        <end position="318"/>
    </location>
</feature>
<dbReference type="Gene3D" id="6.10.140.2220">
    <property type="match status" value="1"/>
</dbReference>
<evidence type="ECO:0000256" key="1">
    <source>
        <dbReference type="ARBA" id="ARBA00004496"/>
    </source>
</evidence>
<evidence type="ECO:0000256" key="6">
    <source>
        <dbReference type="ARBA" id="ARBA00022833"/>
    </source>
</evidence>
<dbReference type="VEuPathDB" id="FungiDB:RhiirFUN_007434"/>
<evidence type="ECO:0000313" key="11">
    <source>
        <dbReference type="EMBL" id="PKC13913.1"/>
    </source>
</evidence>
<dbReference type="VEuPathDB" id="FungiDB:FUN_008667"/>
<reference evidence="11 12" key="1">
    <citation type="submission" date="2016-04" db="EMBL/GenBank/DDBJ databases">
        <title>Genome analyses suggest a sexual origin of heterokaryosis in a supposedly ancient asexual fungus.</title>
        <authorList>
            <person name="Ropars J."/>
            <person name="Sedzielewska K."/>
            <person name="Noel J."/>
            <person name="Charron P."/>
            <person name="Farinelli L."/>
            <person name="Marton T."/>
            <person name="Kruger M."/>
            <person name="Pelin A."/>
            <person name="Brachmann A."/>
            <person name="Corradi N."/>
        </authorList>
    </citation>
    <scope>NUCLEOTIDE SEQUENCE [LARGE SCALE GENOMIC DNA]</scope>
    <source>
        <strain evidence="11 12">A5</strain>
    </source>
</reference>
<dbReference type="GO" id="GO:1990304">
    <property type="term" value="C:MUB1-RAD6-UBR2 ubiquitin ligase complex"/>
    <property type="evidence" value="ECO:0007669"/>
    <property type="project" value="TreeGrafter"/>
</dbReference>
<feature type="compositionally biased region" description="Polar residues" evidence="9">
    <location>
        <begin position="274"/>
        <end position="299"/>
    </location>
</feature>
<dbReference type="InterPro" id="IPR051664">
    <property type="entry name" value="MYND-type_zinc_finger"/>
</dbReference>
<evidence type="ECO:0000256" key="9">
    <source>
        <dbReference type="SAM" id="MobiDB-lite"/>
    </source>
</evidence>
<dbReference type="VEuPathDB" id="FungiDB:FUN_008666"/>
<feature type="region of interest" description="Disordered" evidence="9">
    <location>
        <begin position="266"/>
        <end position="318"/>
    </location>
</feature>
<gene>
    <name evidence="11" type="ORF">RhiirA5_395984</name>
</gene>
<dbReference type="AlphaFoldDB" id="A0A2N0Q4A1"/>
<keyword evidence="8" id="KW-0175">Coiled coil</keyword>
<dbReference type="VEuPathDB" id="FungiDB:RhiirFUN_007433"/>